<reference evidence="1" key="1">
    <citation type="submission" date="2022-08" db="EMBL/GenBank/DDBJ databases">
        <authorList>
            <person name="Kallberg Y."/>
            <person name="Tangrot J."/>
            <person name="Rosling A."/>
        </authorList>
    </citation>
    <scope>NUCLEOTIDE SEQUENCE</scope>
    <source>
        <strain evidence="1">Wild A</strain>
    </source>
</reference>
<keyword evidence="2" id="KW-1185">Reference proteome</keyword>
<organism evidence="1 2">
    <name type="scientific">Funneliformis geosporum</name>
    <dbReference type="NCBI Taxonomy" id="1117311"/>
    <lineage>
        <taxon>Eukaryota</taxon>
        <taxon>Fungi</taxon>
        <taxon>Fungi incertae sedis</taxon>
        <taxon>Mucoromycota</taxon>
        <taxon>Glomeromycotina</taxon>
        <taxon>Glomeromycetes</taxon>
        <taxon>Glomerales</taxon>
        <taxon>Glomeraceae</taxon>
        <taxon>Funneliformis</taxon>
    </lineage>
</organism>
<accession>A0A9W4SYP2</accession>
<evidence type="ECO:0000313" key="2">
    <source>
        <dbReference type="Proteomes" id="UP001153678"/>
    </source>
</evidence>
<proteinExistence type="predicted"/>
<dbReference type="EMBL" id="CAMKVN010004087">
    <property type="protein sequence ID" value="CAI2186325.1"/>
    <property type="molecule type" value="Genomic_DNA"/>
</dbReference>
<feature type="non-terminal residue" evidence="1">
    <location>
        <position position="1"/>
    </location>
</feature>
<evidence type="ECO:0000313" key="1">
    <source>
        <dbReference type="EMBL" id="CAI2186325.1"/>
    </source>
</evidence>
<dbReference type="Proteomes" id="UP001153678">
    <property type="component" value="Unassembled WGS sequence"/>
</dbReference>
<sequence>KYSEYLVTTTASMIEFHHSDKNTRNSENSSTMYQIAACKNLHENYIQLNDILFNKPLYDYINIQPYLSINIIKRY</sequence>
<dbReference type="OrthoDB" id="2447008at2759"/>
<gene>
    <name evidence="1" type="ORF">FWILDA_LOCUS12519</name>
</gene>
<protein>
    <submittedName>
        <fullName evidence="1">19790_t:CDS:1</fullName>
    </submittedName>
</protein>
<dbReference type="AlphaFoldDB" id="A0A9W4SYP2"/>
<name>A0A9W4SYP2_9GLOM</name>
<comment type="caution">
    <text evidence="1">The sequence shown here is derived from an EMBL/GenBank/DDBJ whole genome shotgun (WGS) entry which is preliminary data.</text>
</comment>